<dbReference type="Pfam" id="PF13671">
    <property type="entry name" value="AAA_33"/>
    <property type="match status" value="1"/>
</dbReference>
<evidence type="ECO:0008006" key="3">
    <source>
        <dbReference type="Google" id="ProtNLM"/>
    </source>
</evidence>
<evidence type="ECO:0000313" key="2">
    <source>
        <dbReference type="Proteomes" id="UP000034883"/>
    </source>
</evidence>
<sequence>MSVEPLVLVGMSGVGKSFWARRLAEQRGYVRHDCDGEIGARLSSIVTPSPGEEPVHALGRWMGMPWSEGYAAREARYLALEETVTREALDACRDGRRHVIDTTGSVIYLPDALLDRLRSVGRVVYLRTPEARREAMLRRYLEEPKPVVWGDAFACATGEAPREALPRCYASLLAWRERRYAALAHVVIDGAELEANDPGVDGFLARISA</sequence>
<dbReference type="Proteomes" id="UP000034883">
    <property type="component" value="Chromosome"/>
</dbReference>
<gene>
    <name evidence="1" type="ORF">DB32_003069</name>
</gene>
<dbReference type="EMBL" id="CP011125">
    <property type="protein sequence ID" value="AKF05920.1"/>
    <property type="molecule type" value="Genomic_DNA"/>
</dbReference>
<dbReference type="SUPFAM" id="SSF52540">
    <property type="entry name" value="P-loop containing nucleoside triphosphate hydrolases"/>
    <property type="match status" value="1"/>
</dbReference>
<reference evidence="1 2" key="1">
    <citation type="submission" date="2015-03" db="EMBL/GenBank/DDBJ databases">
        <title>Genome assembly of Sandaracinus amylolyticus DSM 53668.</title>
        <authorList>
            <person name="Sharma G."/>
            <person name="Subramanian S."/>
        </authorList>
    </citation>
    <scope>NUCLEOTIDE SEQUENCE [LARGE SCALE GENOMIC DNA]</scope>
    <source>
        <strain evidence="1 2">DSM 53668</strain>
    </source>
</reference>
<organism evidence="1 2">
    <name type="scientific">Sandaracinus amylolyticus</name>
    <dbReference type="NCBI Taxonomy" id="927083"/>
    <lineage>
        <taxon>Bacteria</taxon>
        <taxon>Pseudomonadati</taxon>
        <taxon>Myxococcota</taxon>
        <taxon>Polyangia</taxon>
        <taxon>Polyangiales</taxon>
        <taxon>Sandaracinaceae</taxon>
        <taxon>Sandaracinus</taxon>
    </lineage>
</organism>
<protein>
    <recommendedName>
        <fullName evidence="3">Shikimate kinase</fullName>
    </recommendedName>
</protein>
<proteinExistence type="predicted"/>
<dbReference type="Gene3D" id="3.40.50.300">
    <property type="entry name" value="P-loop containing nucleotide triphosphate hydrolases"/>
    <property type="match status" value="1"/>
</dbReference>
<dbReference type="InterPro" id="IPR027417">
    <property type="entry name" value="P-loop_NTPase"/>
</dbReference>
<dbReference type="AlphaFoldDB" id="A0A0F6YI94"/>
<dbReference type="RefSeq" id="WP_053233140.1">
    <property type="nucleotide sequence ID" value="NZ_CP011125.1"/>
</dbReference>
<dbReference type="OrthoDB" id="5507105at2"/>
<keyword evidence="2" id="KW-1185">Reference proteome</keyword>
<name>A0A0F6YI94_9BACT</name>
<dbReference type="KEGG" id="samy:DB32_003069"/>
<dbReference type="STRING" id="927083.DB32_003069"/>
<accession>A0A0F6YI94</accession>
<evidence type="ECO:0000313" key="1">
    <source>
        <dbReference type="EMBL" id="AKF05920.1"/>
    </source>
</evidence>